<dbReference type="SMART" id="SM00409">
    <property type="entry name" value="IG"/>
    <property type="match status" value="11"/>
</dbReference>
<dbReference type="InterPro" id="IPR036116">
    <property type="entry name" value="FN3_sf"/>
</dbReference>
<evidence type="ECO:0000256" key="4">
    <source>
        <dbReference type="ARBA" id="ARBA00006692"/>
    </source>
</evidence>
<feature type="domain" description="Ig-like" evidence="18">
    <location>
        <begin position="2269"/>
        <end position="2353"/>
    </location>
</feature>
<comment type="subcellular location">
    <subcellularLocation>
        <location evidence="2">Cytoplasm</location>
    </subcellularLocation>
    <subcellularLocation>
        <location evidence="1">Nucleus</location>
    </subcellularLocation>
    <subcellularLocation>
        <location evidence="3">Secreted</location>
    </subcellularLocation>
</comment>
<evidence type="ECO:0000256" key="1">
    <source>
        <dbReference type="ARBA" id="ARBA00004123"/>
    </source>
</evidence>
<evidence type="ECO:0000256" key="12">
    <source>
        <dbReference type="ARBA" id="ARBA00023319"/>
    </source>
</evidence>
<feature type="region of interest" description="Disordered" evidence="16">
    <location>
        <begin position="1076"/>
        <end position="1147"/>
    </location>
</feature>
<evidence type="ECO:0000256" key="11">
    <source>
        <dbReference type="ARBA" id="ARBA00023242"/>
    </source>
</evidence>
<evidence type="ECO:0000256" key="5">
    <source>
        <dbReference type="ARBA" id="ARBA00022443"/>
    </source>
</evidence>
<keyword evidence="9" id="KW-1015">Disulfide bond</keyword>
<feature type="region of interest" description="Disordered" evidence="16">
    <location>
        <begin position="578"/>
        <end position="599"/>
    </location>
</feature>
<feature type="domain" description="Ig-like" evidence="18">
    <location>
        <begin position="1987"/>
        <end position="2073"/>
    </location>
</feature>
<feature type="domain" description="SH3" evidence="17">
    <location>
        <begin position="1670"/>
        <end position="1731"/>
    </location>
</feature>
<dbReference type="InterPro" id="IPR003599">
    <property type="entry name" value="Ig_sub"/>
</dbReference>
<dbReference type="CDD" id="cd00063">
    <property type="entry name" value="FN3"/>
    <property type="match status" value="5"/>
</dbReference>
<feature type="domain" description="Ig-like" evidence="18">
    <location>
        <begin position="1762"/>
        <end position="1851"/>
    </location>
</feature>
<keyword evidence="5 15" id="KW-0728">SH3 domain</keyword>
<dbReference type="Pfam" id="PF00041">
    <property type="entry name" value="fn3"/>
    <property type="match status" value="5"/>
</dbReference>
<dbReference type="SUPFAM" id="SSF48726">
    <property type="entry name" value="Immunoglobulin"/>
    <property type="match status" value="11"/>
</dbReference>
<dbReference type="PROSITE" id="PS50835">
    <property type="entry name" value="IG_LIKE"/>
    <property type="match status" value="11"/>
</dbReference>
<dbReference type="InterPro" id="IPR003598">
    <property type="entry name" value="Ig_sub2"/>
</dbReference>
<dbReference type="Gene3D" id="2.60.40.10">
    <property type="entry name" value="Immunoglobulins"/>
    <property type="match status" value="16"/>
</dbReference>
<dbReference type="PROSITE" id="PS50853">
    <property type="entry name" value="FN3"/>
    <property type="match status" value="5"/>
</dbReference>
<keyword evidence="6" id="KW-0963">Cytoplasm</keyword>
<keyword evidence="8" id="KW-0677">Repeat</keyword>
<comment type="caution">
    <text evidence="20">The sequence shown here is derived from an EMBL/GenBank/DDBJ whole genome shotgun (WGS) entry which is preliminary data.</text>
</comment>
<feature type="region of interest" description="Disordered" evidence="16">
    <location>
        <begin position="1"/>
        <end position="34"/>
    </location>
</feature>
<evidence type="ECO:0000256" key="6">
    <source>
        <dbReference type="ARBA" id="ARBA00022490"/>
    </source>
</evidence>
<feature type="domain" description="Ig-like" evidence="18">
    <location>
        <begin position="2823"/>
        <end position="2913"/>
    </location>
</feature>
<feature type="compositionally biased region" description="Acidic residues" evidence="16">
    <location>
        <begin position="450"/>
        <end position="462"/>
    </location>
</feature>
<feature type="domain" description="Fibronectin type-III" evidence="19">
    <location>
        <begin position="3021"/>
        <end position="3114"/>
    </location>
</feature>
<feature type="compositionally biased region" description="Low complexity" evidence="16">
    <location>
        <begin position="18"/>
        <end position="34"/>
    </location>
</feature>
<dbReference type="FunFam" id="2.60.40.10:FF:000050">
    <property type="entry name" value="Titin isoform B"/>
    <property type="match status" value="2"/>
</dbReference>
<feature type="compositionally biased region" description="Basic and acidic residues" evidence="16">
    <location>
        <begin position="1319"/>
        <end position="1328"/>
    </location>
</feature>
<feature type="domain" description="Ig-like" evidence="18">
    <location>
        <begin position="2178"/>
        <end position="2263"/>
    </location>
</feature>
<dbReference type="PANTHER" id="PTHR13817:SF151">
    <property type="entry name" value="TITIN"/>
    <property type="match status" value="1"/>
</dbReference>
<feature type="compositionally biased region" description="Basic and acidic residues" evidence="16">
    <location>
        <begin position="937"/>
        <end position="949"/>
    </location>
</feature>
<dbReference type="Proteomes" id="UP001153954">
    <property type="component" value="Unassembled WGS sequence"/>
</dbReference>
<feature type="domain" description="Ig-like" evidence="18">
    <location>
        <begin position="2084"/>
        <end position="2174"/>
    </location>
</feature>
<feature type="region of interest" description="Disordered" evidence="16">
    <location>
        <begin position="425"/>
        <end position="474"/>
    </location>
</feature>
<feature type="compositionally biased region" description="Basic residues" evidence="16">
    <location>
        <begin position="1"/>
        <end position="11"/>
    </location>
</feature>
<dbReference type="FunFam" id="2.60.40.10:FF:001138">
    <property type="entry name" value="Sallimus, isoform P"/>
    <property type="match status" value="1"/>
</dbReference>
<keyword evidence="12" id="KW-0393">Immunoglobulin domain</keyword>
<evidence type="ECO:0000256" key="13">
    <source>
        <dbReference type="ARBA" id="ARBA00061228"/>
    </source>
</evidence>
<feature type="region of interest" description="Disordered" evidence="16">
    <location>
        <begin position="1264"/>
        <end position="1353"/>
    </location>
</feature>
<dbReference type="GO" id="GO:0040017">
    <property type="term" value="P:positive regulation of locomotion"/>
    <property type="evidence" value="ECO:0007669"/>
    <property type="project" value="UniProtKB-ARBA"/>
</dbReference>
<evidence type="ECO:0000256" key="8">
    <source>
        <dbReference type="ARBA" id="ARBA00022737"/>
    </source>
</evidence>
<dbReference type="GO" id="GO:0005634">
    <property type="term" value="C:nucleus"/>
    <property type="evidence" value="ECO:0007669"/>
    <property type="project" value="UniProtKB-SubCell"/>
</dbReference>
<feature type="compositionally biased region" description="Basic and acidic residues" evidence="16">
    <location>
        <begin position="252"/>
        <end position="267"/>
    </location>
</feature>
<feature type="region of interest" description="Disordered" evidence="16">
    <location>
        <begin position="611"/>
        <end position="661"/>
    </location>
</feature>
<feature type="compositionally biased region" description="Polar residues" evidence="16">
    <location>
        <begin position="269"/>
        <end position="278"/>
    </location>
</feature>
<dbReference type="FunFam" id="2.60.40.10:FF:000032">
    <property type="entry name" value="palladin isoform X1"/>
    <property type="match status" value="1"/>
</dbReference>
<dbReference type="InterPro" id="IPR036179">
    <property type="entry name" value="Ig-like_dom_sf"/>
</dbReference>
<dbReference type="InterPro" id="IPR036028">
    <property type="entry name" value="SH3-like_dom_sf"/>
</dbReference>
<feature type="compositionally biased region" description="Polar residues" evidence="16">
    <location>
        <begin position="582"/>
        <end position="591"/>
    </location>
</feature>
<feature type="compositionally biased region" description="Basic and acidic residues" evidence="16">
    <location>
        <begin position="286"/>
        <end position="299"/>
    </location>
</feature>
<dbReference type="InterPro" id="IPR013098">
    <property type="entry name" value="Ig_I-set"/>
</dbReference>
<dbReference type="InterPro" id="IPR003961">
    <property type="entry name" value="FN3_dom"/>
</dbReference>
<evidence type="ECO:0000256" key="10">
    <source>
        <dbReference type="ARBA" id="ARBA00023180"/>
    </source>
</evidence>
<dbReference type="FunFam" id="2.60.40.10:FF:000031">
    <property type="entry name" value="Myosin-binding protein C, slow type"/>
    <property type="match status" value="1"/>
</dbReference>
<dbReference type="CDD" id="cd00096">
    <property type="entry name" value="Ig"/>
    <property type="match status" value="1"/>
</dbReference>
<reference evidence="20" key="1">
    <citation type="submission" date="2022-03" db="EMBL/GenBank/DDBJ databases">
        <authorList>
            <person name="Tunstrom K."/>
        </authorList>
    </citation>
    <scope>NUCLEOTIDE SEQUENCE</scope>
</reference>
<feature type="compositionally biased region" description="Basic and acidic residues" evidence="16">
    <location>
        <begin position="438"/>
        <end position="447"/>
    </location>
</feature>
<dbReference type="GO" id="GO:0045214">
    <property type="term" value="P:sarcomere organization"/>
    <property type="evidence" value="ECO:0007669"/>
    <property type="project" value="TreeGrafter"/>
</dbReference>
<evidence type="ECO:0000313" key="20">
    <source>
        <dbReference type="EMBL" id="CAH2104072.1"/>
    </source>
</evidence>
<dbReference type="SMART" id="SM00408">
    <property type="entry name" value="IGc2"/>
    <property type="match status" value="11"/>
</dbReference>
<dbReference type="GO" id="GO:0060298">
    <property type="term" value="P:positive regulation of sarcomere organization"/>
    <property type="evidence" value="ECO:0007669"/>
    <property type="project" value="UniProtKB-ARBA"/>
</dbReference>
<dbReference type="SMART" id="SM00060">
    <property type="entry name" value="FN3"/>
    <property type="match status" value="5"/>
</dbReference>
<feature type="compositionally biased region" description="Low complexity" evidence="16">
    <location>
        <begin position="331"/>
        <end position="348"/>
    </location>
</feature>
<dbReference type="SUPFAM" id="SSF50044">
    <property type="entry name" value="SH3-domain"/>
    <property type="match status" value="1"/>
</dbReference>
<dbReference type="CDD" id="cd11856">
    <property type="entry name" value="SH3_p47phox_like"/>
    <property type="match status" value="1"/>
</dbReference>
<feature type="domain" description="Ig-like" evidence="18">
    <location>
        <begin position="2733"/>
        <end position="2818"/>
    </location>
</feature>
<dbReference type="Pfam" id="PF00018">
    <property type="entry name" value="SH3_1"/>
    <property type="match status" value="1"/>
</dbReference>
<evidence type="ECO:0000313" key="21">
    <source>
        <dbReference type="Proteomes" id="UP001153954"/>
    </source>
</evidence>
<organism evidence="20 21">
    <name type="scientific">Euphydryas editha</name>
    <name type="common">Edith's checkerspot</name>
    <dbReference type="NCBI Taxonomy" id="104508"/>
    <lineage>
        <taxon>Eukaryota</taxon>
        <taxon>Metazoa</taxon>
        <taxon>Ecdysozoa</taxon>
        <taxon>Arthropoda</taxon>
        <taxon>Hexapoda</taxon>
        <taxon>Insecta</taxon>
        <taxon>Pterygota</taxon>
        <taxon>Neoptera</taxon>
        <taxon>Endopterygota</taxon>
        <taxon>Lepidoptera</taxon>
        <taxon>Glossata</taxon>
        <taxon>Ditrysia</taxon>
        <taxon>Papilionoidea</taxon>
        <taxon>Nymphalidae</taxon>
        <taxon>Nymphalinae</taxon>
        <taxon>Euphydryas</taxon>
    </lineage>
</organism>
<dbReference type="Gene3D" id="2.30.30.40">
    <property type="entry name" value="SH3 Domains"/>
    <property type="match status" value="1"/>
</dbReference>
<dbReference type="GO" id="GO:0045989">
    <property type="term" value="P:positive regulation of striated muscle contraction"/>
    <property type="evidence" value="ECO:0007669"/>
    <property type="project" value="UniProtKB-ARBA"/>
</dbReference>
<dbReference type="GO" id="GO:0031430">
    <property type="term" value="C:M band"/>
    <property type="evidence" value="ECO:0007669"/>
    <property type="project" value="TreeGrafter"/>
</dbReference>
<feature type="domain" description="Fibronectin type-III" evidence="19">
    <location>
        <begin position="2635"/>
        <end position="2728"/>
    </location>
</feature>
<proteinExistence type="inferred from homology"/>
<keyword evidence="11" id="KW-0539">Nucleus</keyword>
<dbReference type="FunFam" id="2.60.40.10:FF:000425">
    <property type="entry name" value="Myosin light chain kinase"/>
    <property type="match status" value="1"/>
</dbReference>
<keyword evidence="21" id="KW-1185">Reference proteome</keyword>
<dbReference type="InterPro" id="IPR013783">
    <property type="entry name" value="Ig-like_fold"/>
</dbReference>
<protein>
    <recommendedName>
        <fullName evidence="14">Hemolin</fullName>
    </recommendedName>
</protein>
<feature type="region of interest" description="Disordered" evidence="16">
    <location>
        <begin position="1368"/>
        <end position="1391"/>
    </location>
</feature>
<evidence type="ECO:0000256" key="2">
    <source>
        <dbReference type="ARBA" id="ARBA00004496"/>
    </source>
</evidence>
<accession>A0AAU9V1G3</accession>
<feature type="domain" description="Fibronectin type-III" evidence="19">
    <location>
        <begin position="3117"/>
        <end position="3219"/>
    </location>
</feature>
<evidence type="ECO:0000256" key="16">
    <source>
        <dbReference type="SAM" id="MobiDB-lite"/>
    </source>
</evidence>
<evidence type="ECO:0000259" key="18">
    <source>
        <dbReference type="PROSITE" id="PS50835"/>
    </source>
</evidence>
<dbReference type="SMART" id="SM00326">
    <property type="entry name" value="SH3"/>
    <property type="match status" value="1"/>
</dbReference>
<evidence type="ECO:0000256" key="15">
    <source>
        <dbReference type="PROSITE-ProRule" id="PRU00192"/>
    </source>
</evidence>
<dbReference type="Pfam" id="PF07679">
    <property type="entry name" value="I-set"/>
    <property type="match status" value="11"/>
</dbReference>
<dbReference type="InterPro" id="IPR050964">
    <property type="entry name" value="Striated_Muscle_Regulatory"/>
</dbReference>
<evidence type="ECO:0000256" key="3">
    <source>
        <dbReference type="ARBA" id="ARBA00004613"/>
    </source>
</evidence>
<feature type="region of interest" description="Disordered" evidence="16">
    <location>
        <begin position="246"/>
        <end position="348"/>
    </location>
</feature>
<dbReference type="EMBL" id="CAKOGL010000026">
    <property type="protein sequence ID" value="CAH2104072.1"/>
    <property type="molecule type" value="Genomic_DNA"/>
</dbReference>
<dbReference type="InterPro" id="IPR007110">
    <property type="entry name" value="Ig-like_dom"/>
</dbReference>
<dbReference type="GO" id="GO:0005576">
    <property type="term" value="C:extracellular region"/>
    <property type="evidence" value="ECO:0007669"/>
    <property type="project" value="UniProtKB-SubCell"/>
</dbReference>
<evidence type="ECO:0000256" key="14">
    <source>
        <dbReference type="ARBA" id="ARBA00068688"/>
    </source>
</evidence>
<feature type="domain" description="Ig-like" evidence="18">
    <location>
        <begin position="2540"/>
        <end position="2628"/>
    </location>
</feature>
<dbReference type="FunFam" id="2.60.40.10:FF:000056">
    <property type="entry name" value="twitchin isoform X4"/>
    <property type="match status" value="1"/>
</dbReference>
<feature type="region of interest" description="Disordered" evidence="16">
    <location>
        <begin position="926"/>
        <end position="949"/>
    </location>
</feature>
<feature type="domain" description="Ig-like" evidence="18">
    <location>
        <begin position="2446"/>
        <end position="2536"/>
    </location>
</feature>
<feature type="domain" description="Fibronectin type-III" evidence="19">
    <location>
        <begin position="2920"/>
        <end position="3015"/>
    </location>
</feature>
<name>A0AAU9V1G3_EUPED</name>
<feature type="compositionally biased region" description="Low complexity" evidence="16">
    <location>
        <begin position="621"/>
        <end position="636"/>
    </location>
</feature>
<gene>
    <name evidence="20" type="ORF">EEDITHA_LOCUS18501</name>
</gene>
<dbReference type="FunFam" id="2.60.40.10:FF:000107">
    <property type="entry name" value="Myosin, light chain kinase a"/>
    <property type="match status" value="2"/>
</dbReference>
<feature type="region of interest" description="Disordered" evidence="16">
    <location>
        <begin position="382"/>
        <end position="410"/>
    </location>
</feature>
<feature type="compositionally biased region" description="Basic and acidic residues" evidence="16">
    <location>
        <begin position="1294"/>
        <end position="1308"/>
    </location>
</feature>
<evidence type="ECO:0000256" key="9">
    <source>
        <dbReference type="ARBA" id="ARBA00023157"/>
    </source>
</evidence>
<feature type="compositionally biased region" description="Basic and acidic residues" evidence="16">
    <location>
        <begin position="1102"/>
        <end position="1144"/>
    </location>
</feature>
<evidence type="ECO:0000259" key="19">
    <source>
        <dbReference type="PROSITE" id="PS50853"/>
    </source>
</evidence>
<dbReference type="SUPFAM" id="SSF49265">
    <property type="entry name" value="Fibronectin type III"/>
    <property type="match status" value="3"/>
</dbReference>
<feature type="domain" description="Ig-like" evidence="18">
    <location>
        <begin position="1886"/>
        <end position="1974"/>
    </location>
</feature>
<evidence type="ECO:0000256" key="7">
    <source>
        <dbReference type="ARBA" id="ARBA00022525"/>
    </source>
</evidence>
<feature type="domain" description="Fibronectin type-III" evidence="19">
    <location>
        <begin position="3220"/>
        <end position="3315"/>
    </location>
</feature>
<sequence>MKRQSRIKQKVSPRVDTTHITTTQDDDTTSVTTTHTTQELFEDTVTPFDDLLKPVSAKVIEEAPEEVKVTEVVSQEGETKKVKTTKRVIKKRSGPKQEVTEITTVEKEGEKPVTTVTVTEETAPVEDEETKPVEIFELPEETLVEKVATPEGKPKQKKSTKRVIKKKVGPKLETTEIITEVEDDKSPVVSVHKTEEIIDESLTPFEDVVKPDKAQVIEEVPEEVKITQVVTETGEKKTVKTTKRVIKKPKGSKQEVTEITTIEKEGEAPTTTVNVTEETSPDEEEIKPLEIVELPKETSVDVVETPEGKSTQTKITKGTMKQKVGPRIDTTHITTTQDDDTTSVTTTHTTQELIEDTVTHFDDLLKPVSAKVIEEAPEEVKVSEVLSQEGETKKVKTTKRVIKMRSGPKQEVTEIKTIEKEGEKPVTTVTVTEETAPVEDKETKPVEIVELPEETLVEEVETPEGKPKQKKTTKRVIKKKVGPKLETTEIVTEVEDDKSPVVSVHKTEEIIDESLTPFEDVVKPDKAQVIEEVPEKVKITQVVTETGEKKTVKTTKRVIKKPKGSKQEVTEITTIEKEGEAPTTTVNVTEETSPDEEEIKPLEVVEFPKETSVEVVETPEGKSTQTKITKGTIKQKVGPRVDTTHITTTQDDDTTSVTTTHTTQELIENTVTPFDDLLKPVSAKVIEEAPEEVKVSEVVSQEGETKKVKTMKGVIKKRSGPKQEVTEITTVEKEGEKPVTTVTVTEETAPVEDEETKPVDIFEVPEETLVEKVETPEGKPQQKKTTKRVIKNKIGPKLETTEIVTEFEYDKSPVVSTHNTELIIDESLSFFEDLVEPDKAQMIKEVPEEVKITQVVTITSDNKTVKTTKRVIKKPKSRKQEITEITTIENESEVPVKDFTETENNELLDETAVDQGASLEEIRKSLVENETTTTLSEQEKSESKEKSPEIVKKIKRPKLLPQKLEHGSVKISNVQFAEEITQPQFSKIKLKKPTIKPKQEPTVSTLPKIQLKSRIKFIADWPPKDVKPIITFLGSVRQNGELSRNIKEASKIKKKPLKVTPLDELDKTVLETPEDYTNNYVAGPRDKPENVEQEIEPSTNEVIDKDKKPQFSKSESVKLDEVKEKELPKKTEKSKPQDSVSIEKKKPKLKPMTIEEIEVNKPQYAEKIEEPQFKNLKLKKAVLKPKSEDTIVKIPKVQLKSRIKFVTEWPPEIIKPGISFLSSVRQNGILSRNIKEAAKIKKKVLKEPKLPEIQKTELEKPMFTHEDIIETQMKLPEKEIKDESPKLTASIEETSDKPLMHQNQKEALEEIQAEDVEEDKPSEIKKEEPEETSEDEPQSVTIKPRRPSVKKVEEITDEVTIKKKLKPVRKSSMTLPEITEPEEVTFRPKSIKTKEDVEQEFNIQLDSYLEEEISMSSKVKLKPQRQPTFNEEANEASIKYYKENEDNDEVDIIEIVDNEEKEESSNVTMPLRKPSLKKTTVEYLDDIVENVNVPKKKRVDNETDFTENVTFELGKKLEYVVDNQEIAFDVKQQIDEYKHEELSLSSNIKLASKKRATISEAADETSIRLEKEIEDDSKVEEVIISEGESEENVEMILKRKPKKSTYEVSEVEELSVELKPKRAPSRTFEEEELTISTKRKPKKKSQVQEAEASMSIAKEQEFPETPVNVRCGDTVFAVYSYVAETDEAINLVEGERLYILETTNQDWWFVRKHLTEEKGWVPAQYLMDETNYTLYLQKKLNEKIDKLPVFEKPASEEQAIAPIFIEKLRPKHTPDGATVQFECQVEGYPRPQITWFRQTAIIKPSQDFQMYYDDDNVATLVIREVFPEDAGTFTCVAKNAAGFASSTTELIVEAPLSDHGSEMTILSRKSLSRESSLADILEGIPPTFSKRPRAQYVDEGSEIFLECRLVAIPEPDIAWFFKGEEIMPNENISIATESDMHMYCSVLKISNVKKVQEGTYTVLAINREGEASLPIVLKIRTGEKEKPQVIEPLKSMTIREGDSVVLTTQVVGTPEPKVSWFKNNKPVKGLTQKSDGDIHSITIIKPKKGTDDGIYTLKATNSEGTAETSAVITIEESTEENEEPPLFINRFQELTVKEKGTIRLTAKVTGNPIPLITWYRNNQILTPSDTVTQNFDGENIELIITNVDSEIDSGDYKCVAANTAGKASHGARVTIDVDKVVFVRNLKTRYEIEEGKTVILECETSHTVSTKWYHNDKELSGMDHREIIQESRVHKLRIKRSKLSDKGTIKCVVKDQVTSTNLIVHETVPEFVRKLQDFEVKERDVAILEVEINSETADVVWEKDGEIIKPKKSKYDVEKRGTVRKLYIRNTSVHDEGEYTCKLRDDACTAEVTVVELPPEIIERLRDQKVNRGNKATFEIELTKGDALVRWFKDGEEIQFSNHIQLTIDGKKQKLKIYDCESDDEGEYSCEVGTDRCAARLAVEAPAVDFTLRLPEVLVVPARSDAHLTVELPAPDLDVTWLRRKTALRDSERVALLKDGRRRTLVLRSCTEDDEGEYSCQLLDARCTTRVKVEVIEFAPKILDYEKLYRVKRGGDVTLYVRYEANPQPNDEWVVNSKIIRKSKHTKPSIDSVAASLTIKKSEFPDAGVYKLKLENNCGKVEVDIEVVIIDIPSAPRAPRVLEADDSSVNICWLEPVDTGRSEIDCYIVEYQEENTAEWVSIENIKKTQYCVKNLKTKFSYKFRVFAVNEVGVSESSESTEYVRVQRPFQSRPPTVEKPLADTIGAPDEDVELSCIFGGLPEPKVSWYRNGQQLKTARATYVNRVATLAISASKSTEGVYRCVATNEHGNAETSCTLEVRSKPTVTVRDDELEQKHAVGDSWSVTATVDGVPRPDVTWYRNGLRLEAAGDFEIVTRETSSVIMITKLQRSHSGKYTVEAVNKAGSASVDTTLKVFDKPSKPEGPVILREISRESVTIEWKPPLDDGGLELTKYAVEKLEPQLAQWVRVADVDRSIESYCVQRLNENCEYMFRVLAMNPVGASDALESEPIIIKHALDVPSPPLGPLGFYGMAHDSVTITWHPSERNGGSTIIDYSVEIKQEGKKWRHAVTSTTTSAKIGQLATNATYSFRIYARNEIGTSLPYESDKKITIGKTLSPPSSPVRVRARDVTARSVTLQWEPPESDGGSAITNYIIEYKTVSGASWSKLATVSGAVLSRCVENLRETDALVFRVAAENAIGAGPSAASDVVHLERYATVPSPPTGPLEIRMMGNIVTTAWGTPEWDGGAPLLGYHIAIRDVTKTMWMEVGKVDVHSLKFNIKDLSEDHTYMIRIYASNEIGLSEPLESVEPFKVIPCGDSQADEEAGEATEVTEPSFSTQTTTSWLREHNMDADIRSYARGSLLRRDEYFFRIWLYAKQLFK</sequence>
<evidence type="ECO:0000259" key="17">
    <source>
        <dbReference type="PROSITE" id="PS50002"/>
    </source>
</evidence>
<dbReference type="PROSITE" id="PS50002">
    <property type="entry name" value="SH3"/>
    <property type="match status" value="1"/>
</dbReference>
<keyword evidence="10" id="KW-0325">Glycoprotein</keyword>
<dbReference type="InterPro" id="IPR001452">
    <property type="entry name" value="SH3_domain"/>
</dbReference>
<comment type="similarity">
    <text evidence="13">Belongs to the hemolin family.</text>
</comment>
<feature type="compositionally biased region" description="Low complexity" evidence="16">
    <location>
        <begin position="644"/>
        <end position="661"/>
    </location>
</feature>
<dbReference type="PANTHER" id="PTHR13817">
    <property type="entry name" value="TITIN"/>
    <property type="match status" value="1"/>
</dbReference>
<feature type="domain" description="Ig-like" evidence="18">
    <location>
        <begin position="2359"/>
        <end position="2432"/>
    </location>
</feature>
<feature type="compositionally biased region" description="Low complexity" evidence="16">
    <location>
        <begin position="425"/>
        <end position="435"/>
    </location>
</feature>
<keyword evidence="7" id="KW-0964">Secreted</keyword>
<feature type="compositionally biased region" description="Acidic residues" evidence="16">
    <location>
        <begin position="1309"/>
        <end position="1318"/>
    </location>
</feature>
<comment type="similarity">
    <text evidence="4">Belongs to the protein kinase superfamily. CAMK Ser/Thr protein kinase family.</text>
</comment>
<feature type="compositionally biased region" description="Basic and acidic residues" evidence="16">
    <location>
        <begin position="1275"/>
        <end position="1285"/>
    </location>
</feature>